<evidence type="ECO:0000313" key="1">
    <source>
        <dbReference type="EMBL" id="KAI0026328.1"/>
    </source>
</evidence>
<sequence length="272" mass="29076">MRGQSSTAHLAFGKYPSCGVLAGFSSPSRVFSPSPPIDCRRLVSGEYPSQAGVIRLPTPRTPLTPWLGRESFAIPLARHIGHASRSRAILLVARSSVLVAPPPHSDSVSPASRPTCSVALRPVILLIRRLTPLTCCAGVPFLVRASRSPSRSPALRSIIFLVPRLAPVACRSGVPFFVRASRSPARPPSAPSSGRLQFGRIDLRSPALRPTVLLIPRLAPSRLPFGRPARSSSSGCPPRPSSRSPAVQAYCFPPLPPVPPPCLSRHRDPAVF</sequence>
<accession>A0ACB8Q3M5</accession>
<evidence type="ECO:0000313" key="2">
    <source>
        <dbReference type="Proteomes" id="UP000814128"/>
    </source>
</evidence>
<proteinExistence type="predicted"/>
<keyword evidence="2" id="KW-1185">Reference proteome</keyword>
<dbReference type="Proteomes" id="UP000814128">
    <property type="component" value="Unassembled WGS sequence"/>
</dbReference>
<feature type="non-terminal residue" evidence="1">
    <location>
        <position position="272"/>
    </location>
</feature>
<name>A0ACB8Q3M5_9AGAM</name>
<reference evidence="1" key="1">
    <citation type="submission" date="2021-02" db="EMBL/GenBank/DDBJ databases">
        <authorList>
            <consortium name="DOE Joint Genome Institute"/>
            <person name="Ahrendt S."/>
            <person name="Looney B.P."/>
            <person name="Miyauchi S."/>
            <person name="Morin E."/>
            <person name="Drula E."/>
            <person name="Courty P.E."/>
            <person name="Chicoki N."/>
            <person name="Fauchery L."/>
            <person name="Kohler A."/>
            <person name="Kuo A."/>
            <person name="Labutti K."/>
            <person name="Pangilinan J."/>
            <person name="Lipzen A."/>
            <person name="Riley R."/>
            <person name="Andreopoulos W."/>
            <person name="He G."/>
            <person name="Johnson J."/>
            <person name="Barry K.W."/>
            <person name="Grigoriev I.V."/>
            <person name="Nagy L."/>
            <person name="Hibbett D."/>
            <person name="Henrissat B."/>
            <person name="Matheny P.B."/>
            <person name="Labbe J."/>
            <person name="Martin F."/>
        </authorList>
    </citation>
    <scope>NUCLEOTIDE SEQUENCE</scope>
    <source>
        <strain evidence="1">EC-137</strain>
    </source>
</reference>
<gene>
    <name evidence="1" type="ORF">K488DRAFT_92835</name>
</gene>
<dbReference type="EMBL" id="MU274809">
    <property type="protein sequence ID" value="KAI0026328.1"/>
    <property type="molecule type" value="Genomic_DNA"/>
</dbReference>
<comment type="caution">
    <text evidence="1">The sequence shown here is derived from an EMBL/GenBank/DDBJ whole genome shotgun (WGS) entry which is preliminary data.</text>
</comment>
<organism evidence="1 2">
    <name type="scientific">Vararia minispora EC-137</name>
    <dbReference type="NCBI Taxonomy" id="1314806"/>
    <lineage>
        <taxon>Eukaryota</taxon>
        <taxon>Fungi</taxon>
        <taxon>Dikarya</taxon>
        <taxon>Basidiomycota</taxon>
        <taxon>Agaricomycotina</taxon>
        <taxon>Agaricomycetes</taxon>
        <taxon>Russulales</taxon>
        <taxon>Lachnocladiaceae</taxon>
        <taxon>Vararia</taxon>
    </lineage>
</organism>
<reference evidence="1" key="2">
    <citation type="journal article" date="2022" name="New Phytol.">
        <title>Evolutionary transition to the ectomycorrhizal habit in the genomes of a hyperdiverse lineage of mushroom-forming fungi.</title>
        <authorList>
            <person name="Looney B."/>
            <person name="Miyauchi S."/>
            <person name="Morin E."/>
            <person name="Drula E."/>
            <person name="Courty P.E."/>
            <person name="Kohler A."/>
            <person name="Kuo A."/>
            <person name="LaButti K."/>
            <person name="Pangilinan J."/>
            <person name="Lipzen A."/>
            <person name="Riley R."/>
            <person name="Andreopoulos W."/>
            <person name="He G."/>
            <person name="Johnson J."/>
            <person name="Nolan M."/>
            <person name="Tritt A."/>
            <person name="Barry K.W."/>
            <person name="Grigoriev I.V."/>
            <person name="Nagy L.G."/>
            <person name="Hibbett D."/>
            <person name="Henrissat B."/>
            <person name="Matheny P.B."/>
            <person name="Labbe J."/>
            <person name="Martin F.M."/>
        </authorList>
    </citation>
    <scope>NUCLEOTIDE SEQUENCE</scope>
    <source>
        <strain evidence="1">EC-137</strain>
    </source>
</reference>
<protein>
    <submittedName>
        <fullName evidence="1">Uncharacterized protein</fullName>
    </submittedName>
</protein>